<dbReference type="EMBL" id="JAULSR010000004">
    <property type="protein sequence ID" value="KAK0621954.1"/>
    <property type="molecule type" value="Genomic_DNA"/>
</dbReference>
<dbReference type="Pfam" id="PF26113">
    <property type="entry name" value="GH16_XgeA"/>
    <property type="match status" value="1"/>
</dbReference>
<dbReference type="Gene3D" id="2.60.120.200">
    <property type="match status" value="1"/>
</dbReference>
<comment type="caution">
    <text evidence="3">The sequence shown here is derived from an EMBL/GenBank/DDBJ whole genome shotgun (WGS) entry which is preliminary data.</text>
</comment>
<dbReference type="CDD" id="cd02182">
    <property type="entry name" value="GH16_Strep_laminarinase_like"/>
    <property type="match status" value="1"/>
</dbReference>
<dbReference type="PANTHER" id="PTHR10963">
    <property type="entry name" value="GLYCOSYL HYDROLASE-RELATED"/>
    <property type="match status" value="1"/>
</dbReference>
<dbReference type="InterPro" id="IPR013320">
    <property type="entry name" value="ConA-like_dom_sf"/>
</dbReference>
<evidence type="ECO:0000313" key="4">
    <source>
        <dbReference type="Proteomes" id="UP001174934"/>
    </source>
</evidence>
<proteinExistence type="predicted"/>
<evidence type="ECO:0000313" key="3">
    <source>
        <dbReference type="EMBL" id="KAK0621954.1"/>
    </source>
</evidence>
<evidence type="ECO:0000259" key="2">
    <source>
        <dbReference type="PROSITE" id="PS51762"/>
    </source>
</evidence>
<dbReference type="InterPro" id="IPR050546">
    <property type="entry name" value="Glycosyl_Hydrlase_16"/>
</dbReference>
<dbReference type="SUPFAM" id="SSF49899">
    <property type="entry name" value="Concanavalin A-like lectins/glucanases"/>
    <property type="match status" value="1"/>
</dbReference>
<dbReference type="InterPro" id="IPR000757">
    <property type="entry name" value="Beta-glucanase-like"/>
</dbReference>
<dbReference type="AlphaFoldDB" id="A0AA39WUQ3"/>
<reference evidence="3" key="1">
    <citation type="submission" date="2023-06" db="EMBL/GenBank/DDBJ databases">
        <title>Genome-scale phylogeny and comparative genomics of the fungal order Sordariales.</title>
        <authorList>
            <consortium name="Lawrence Berkeley National Laboratory"/>
            <person name="Hensen N."/>
            <person name="Bonometti L."/>
            <person name="Westerberg I."/>
            <person name="Brannstrom I.O."/>
            <person name="Guillou S."/>
            <person name="Cros-Aarteil S."/>
            <person name="Calhoun S."/>
            <person name="Haridas S."/>
            <person name="Kuo A."/>
            <person name="Mondo S."/>
            <person name="Pangilinan J."/>
            <person name="Riley R."/>
            <person name="LaButti K."/>
            <person name="Andreopoulos B."/>
            <person name="Lipzen A."/>
            <person name="Chen C."/>
            <person name="Yanf M."/>
            <person name="Daum C."/>
            <person name="Ng V."/>
            <person name="Clum A."/>
            <person name="Steindorff A."/>
            <person name="Ohm R."/>
            <person name="Martin F."/>
            <person name="Silar P."/>
            <person name="Natvig D."/>
            <person name="Lalanne C."/>
            <person name="Gautier V."/>
            <person name="Ament-velasquez S.L."/>
            <person name="Kruys A."/>
            <person name="Hutchinson M.I."/>
            <person name="Powell A.J."/>
            <person name="Barry K."/>
            <person name="Miller A.N."/>
            <person name="Grigoriev I.V."/>
            <person name="Debuchy R."/>
            <person name="Gladieux P."/>
            <person name="Thoren M.H."/>
            <person name="Johannesson H."/>
        </authorList>
    </citation>
    <scope>NUCLEOTIDE SEQUENCE</scope>
    <source>
        <strain evidence="3">SMH3391-2</strain>
    </source>
</reference>
<evidence type="ECO:0000256" key="1">
    <source>
        <dbReference type="SAM" id="SignalP"/>
    </source>
</evidence>
<dbReference type="PROSITE" id="PS51257">
    <property type="entry name" value="PROKAR_LIPOPROTEIN"/>
    <property type="match status" value="1"/>
</dbReference>
<gene>
    <name evidence="3" type="ORF">B0T17DRAFT_493432</name>
</gene>
<protein>
    <submittedName>
        <fullName evidence="3">Concanavalin A-like lectin/glucanase domain-containing protein</fullName>
    </submittedName>
</protein>
<dbReference type="PANTHER" id="PTHR10963:SF60">
    <property type="entry name" value="GRAM-NEGATIVE BACTERIA-BINDING PROTEIN 1-RELATED"/>
    <property type="match status" value="1"/>
</dbReference>
<dbReference type="GO" id="GO:0004553">
    <property type="term" value="F:hydrolase activity, hydrolyzing O-glycosyl compounds"/>
    <property type="evidence" value="ECO:0007669"/>
    <property type="project" value="InterPro"/>
</dbReference>
<name>A0AA39WUQ3_9PEZI</name>
<dbReference type="PROSITE" id="PS51762">
    <property type="entry name" value="GH16_2"/>
    <property type="match status" value="1"/>
</dbReference>
<dbReference type="GO" id="GO:0005975">
    <property type="term" value="P:carbohydrate metabolic process"/>
    <property type="evidence" value="ECO:0007669"/>
    <property type="project" value="InterPro"/>
</dbReference>
<feature type="chain" id="PRO_5041289051" evidence="1">
    <location>
        <begin position="25"/>
        <end position="344"/>
    </location>
</feature>
<organism evidence="3 4">
    <name type="scientific">Bombardia bombarda</name>
    <dbReference type="NCBI Taxonomy" id="252184"/>
    <lineage>
        <taxon>Eukaryota</taxon>
        <taxon>Fungi</taxon>
        <taxon>Dikarya</taxon>
        <taxon>Ascomycota</taxon>
        <taxon>Pezizomycotina</taxon>
        <taxon>Sordariomycetes</taxon>
        <taxon>Sordariomycetidae</taxon>
        <taxon>Sordariales</taxon>
        <taxon>Lasiosphaeriaceae</taxon>
        <taxon>Bombardia</taxon>
    </lineage>
</organism>
<feature type="signal peptide" evidence="1">
    <location>
        <begin position="1"/>
        <end position="24"/>
    </location>
</feature>
<sequence>MRGLTLPLIAGGVACLFSAGSSNATPTEIGVEIEDISLSPINILAHPPLLPHGFTRLLFADHFALYPPNSPPSPSKWTIDLGTSYPSGPANWGTNEIQTYTSSPRNIATTAHGTLLITPLKDPVSGNWTSARIETTPAHDFACAPGSLVRVQAAIKLGDDAPAKQLGIWPAFWMLGSALRGNYWGWPGVGEIDIMEAVNGVDRVWQTVHCGPSAYGGPCNEWSGVGSRADGAEMARGRWHVVSVDIDRRNTDLKREGGGGWEGEKLVWRVDGRVVFSVNGTRVGDEAAWTAVTRTDKFVLLNVAVGGSFPDYVANEGGVKTPTGETVGGRGSGMEVEYVAVFGT</sequence>
<keyword evidence="1" id="KW-0732">Signal</keyword>
<feature type="domain" description="GH16" evidence="2">
    <location>
        <begin position="34"/>
        <end position="344"/>
    </location>
</feature>
<keyword evidence="4" id="KW-1185">Reference proteome</keyword>
<dbReference type="Proteomes" id="UP001174934">
    <property type="component" value="Unassembled WGS sequence"/>
</dbReference>
<accession>A0AA39WUQ3</accession>